<dbReference type="EMBL" id="CAMPGE010030047">
    <property type="protein sequence ID" value="CAI2387546.1"/>
    <property type="molecule type" value="Genomic_DNA"/>
</dbReference>
<evidence type="ECO:0000313" key="1">
    <source>
        <dbReference type="EMBL" id="CAI2387546.1"/>
    </source>
</evidence>
<protein>
    <submittedName>
        <fullName evidence="1">Uncharacterized protein</fullName>
    </submittedName>
</protein>
<keyword evidence="2" id="KW-1185">Reference proteome</keyword>
<name>A0AAD2DCS6_EUPCR</name>
<evidence type="ECO:0000313" key="2">
    <source>
        <dbReference type="Proteomes" id="UP001295684"/>
    </source>
</evidence>
<dbReference type="AlphaFoldDB" id="A0AAD2DCS6"/>
<comment type="caution">
    <text evidence="1">The sequence shown here is derived from an EMBL/GenBank/DDBJ whole genome shotgun (WGS) entry which is preliminary data.</text>
</comment>
<accession>A0AAD2DCS6</accession>
<reference evidence="1" key="1">
    <citation type="submission" date="2023-07" db="EMBL/GenBank/DDBJ databases">
        <authorList>
            <consortium name="AG Swart"/>
            <person name="Singh M."/>
            <person name="Singh A."/>
            <person name="Seah K."/>
            <person name="Emmerich C."/>
        </authorList>
    </citation>
    <scope>NUCLEOTIDE SEQUENCE</scope>
    <source>
        <strain evidence="1">DP1</strain>
    </source>
</reference>
<gene>
    <name evidence="1" type="ORF">ECRASSUSDP1_LOCUS29179</name>
</gene>
<proteinExistence type="predicted"/>
<dbReference type="Proteomes" id="UP001295684">
    <property type="component" value="Unassembled WGS sequence"/>
</dbReference>
<organism evidence="1 2">
    <name type="scientific">Euplotes crassus</name>
    <dbReference type="NCBI Taxonomy" id="5936"/>
    <lineage>
        <taxon>Eukaryota</taxon>
        <taxon>Sar</taxon>
        <taxon>Alveolata</taxon>
        <taxon>Ciliophora</taxon>
        <taxon>Intramacronucleata</taxon>
        <taxon>Spirotrichea</taxon>
        <taxon>Hypotrichia</taxon>
        <taxon>Euplotida</taxon>
        <taxon>Euplotidae</taxon>
        <taxon>Moneuplotes</taxon>
    </lineage>
</organism>
<sequence>MESNNEALSEVSNNVFNLNLRNPYIAGDSSEDDYFVYEDDKTDKQDQPLNHSFENNSSKFYRECSGIDNGDVPSRAQRWIEEKFKDTDSEKTHLFIEQKFDHFFRDCSFIIEPKVTSLGSTNAGGGSSCEFSREDLNDNSFNNSEDNFSVYTDKGSENKENKETTPTQIHKLKISNFWKRVDMRQKKVIRGLLGLSKDYFRSMIEAKSPGNDVFQIWDTKLRTTFPQLYQETRLKLLGHISVMCLSWKFADKIRSCGLFTQEEKESIIKLGEEFKAQRTKCSNSSIRKLILNCPLVQIGKLLYHTSKTCEESFWNQILERKKSEIVEFKVFKEAHLKDFQKIDDISFSGSI</sequence>